<dbReference type="STRING" id="886293.Sinac_4551"/>
<feature type="transmembrane region" description="Helical" evidence="1">
    <location>
        <begin position="7"/>
        <end position="29"/>
    </location>
</feature>
<evidence type="ECO:0000313" key="2">
    <source>
        <dbReference type="EMBL" id="AGA28732.1"/>
    </source>
</evidence>
<keyword evidence="1" id="KW-0472">Membrane</keyword>
<organism evidence="2 3">
    <name type="scientific">Singulisphaera acidiphila (strain ATCC BAA-1392 / DSM 18658 / VKM B-2454 / MOB10)</name>
    <dbReference type="NCBI Taxonomy" id="886293"/>
    <lineage>
        <taxon>Bacteria</taxon>
        <taxon>Pseudomonadati</taxon>
        <taxon>Planctomycetota</taxon>
        <taxon>Planctomycetia</taxon>
        <taxon>Isosphaerales</taxon>
        <taxon>Isosphaeraceae</taxon>
        <taxon>Singulisphaera</taxon>
    </lineage>
</organism>
<dbReference type="KEGG" id="saci:Sinac_4551"/>
<feature type="transmembrane region" description="Helical" evidence="1">
    <location>
        <begin position="49"/>
        <end position="68"/>
    </location>
</feature>
<name>L0DHJ8_SINAD</name>
<dbReference type="Proteomes" id="UP000010798">
    <property type="component" value="Chromosome"/>
</dbReference>
<accession>L0DHJ8</accession>
<evidence type="ECO:0000313" key="3">
    <source>
        <dbReference type="Proteomes" id="UP000010798"/>
    </source>
</evidence>
<dbReference type="AlphaFoldDB" id="L0DHJ8"/>
<proteinExistence type="predicted"/>
<dbReference type="HOGENOM" id="CLU_1577455_0_0_0"/>
<keyword evidence="1" id="KW-0812">Transmembrane</keyword>
<sequence>MGTRYVRYWAAGALACFVSGFLSAAFLDWLHGPTLPGGAQAASAASNPWIQFFGTLCGALVGGSFLLVGQHVSWKSQHELKTKEINEQRKRQRADLQMKTLVDLQETLFQLSNSASLINARNYAEFVTGSGRRDALSLTFAVLGYKCGEPPWCNEGYAQSPSSHTRRPP</sequence>
<keyword evidence="1" id="KW-1133">Transmembrane helix</keyword>
<keyword evidence="3" id="KW-1185">Reference proteome</keyword>
<gene>
    <name evidence="2" type="ordered locus">Sinac_4551</name>
</gene>
<reference evidence="2 3" key="1">
    <citation type="submission" date="2012-02" db="EMBL/GenBank/DDBJ databases">
        <title>Complete sequence of chromosome of Singulisphaera acidiphila DSM 18658.</title>
        <authorList>
            <consortium name="US DOE Joint Genome Institute (JGI-PGF)"/>
            <person name="Lucas S."/>
            <person name="Copeland A."/>
            <person name="Lapidus A."/>
            <person name="Glavina del Rio T."/>
            <person name="Dalin E."/>
            <person name="Tice H."/>
            <person name="Bruce D."/>
            <person name="Goodwin L."/>
            <person name="Pitluck S."/>
            <person name="Peters L."/>
            <person name="Ovchinnikova G."/>
            <person name="Chertkov O."/>
            <person name="Kyrpides N."/>
            <person name="Mavromatis K."/>
            <person name="Ivanova N."/>
            <person name="Brettin T."/>
            <person name="Detter J.C."/>
            <person name="Han C."/>
            <person name="Larimer F."/>
            <person name="Land M."/>
            <person name="Hauser L."/>
            <person name="Markowitz V."/>
            <person name="Cheng J.-F."/>
            <person name="Hugenholtz P."/>
            <person name="Woyke T."/>
            <person name="Wu D."/>
            <person name="Tindall B."/>
            <person name="Pomrenke H."/>
            <person name="Brambilla E."/>
            <person name="Klenk H.-P."/>
            <person name="Eisen J.A."/>
        </authorList>
    </citation>
    <scope>NUCLEOTIDE SEQUENCE [LARGE SCALE GENOMIC DNA]</scope>
    <source>
        <strain evidence="3">ATCC BAA-1392 / DSM 18658 / VKM B-2454 / MOB10</strain>
    </source>
</reference>
<evidence type="ECO:0000256" key="1">
    <source>
        <dbReference type="SAM" id="Phobius"/>
    </source>
</evidence>
<dbReference type="EMBL" id="CP003364">
    <property type="protein sequence ID" value="AGA28732.1"/>
    <property type="molecule type" value="Genomic_DNA"/>
</dbReference>
<protein>
    <submittedName>
        <fullName evidence="2">Uncharacterized protein</fullName>
    </submittedName>
</protein>